<name>A0AAP3DHX5_BRELA</name>
<accession>A0AAP3DHX5</accession>
<organism evidence="1 2">
    <name type="scientific">Brevibacillus laterosporus</name>
    <name type="common">Bacillus laterosporus</name>
    <dbReference type="NCBI Taxonomy" id="1465"/>
    <lineage>
        <taxon>Bacteria</taxon>
        <taxon>Bacillati</taxon>
        <taxon>Bacillota</taxon>
        <taxon>Bacilli</taxon>
        <taxon>Bacillales</taxon>
        <taxon>Paenibacillaceae</taxon>
        <taxon>Brevibacillus</taxon>
    </lineage>
</organism>
<sequence length="375" mass="43950">MSALTKTEILNSIRHQVKEANVTNIARTNAYHSFYKAYPEIDWALLAHLVSRNGGWQMTDLCGEWLPKILPQQEIDDFFILLERCNWLIFQDAYPQLLLYAAMQTHTQDFSSWLPELGVSEFMIPIWSRFWNRVSQSKGKAWKPFDTALQDERRRLTWALIINEQNYIHQRVITHPYFVAHVLERLDFTLPEMFSLQQVLFPYQIQIPCSNTYDKMLGLGIAHFEKLSSRIQIGKTLYHHLFADPERLKAICRFCEEVKHTGSRSDYWPLRFTSTKEKVSESSSTTAYSSPYYSPALQQVWSPVRHKNAGGMDWFCDVSWYDKLVAESLLPVTGEAEYESALDMIKQGTHWFAPFLKIKQWLQSHHKSSSFFKTK</sequence>
<dbReference type="RefSeq" id="WP_258433827.1">
    <property type="nucleotide sequence ID" value="NZ_JANSGW010000016.1"/>
</dbReference>
<comment type="caution">
    <text evidence="1">The sequence shown here is derived from an EMBL/GenBank/DDBJ whole genome shotgun (WGS) entry which is preliminary data.</text>
</comment>
<dbReference type="EMBL" id="JAPTNE010000016">
    <property type="protein sequence ID" value="MCZ0807972.1"/>
    <property type="molecule type" value="Genomic_DNA"/>
</dbReference>
<evidence type="ECO:0000313" key="2">
    <source>
        <dbReference type="Proteomes" id="UP001077662"/>
    </source>
</evidence>
<dbReference type="Proteomes" id="UP001077662">
    <property type="component" value="Unassembled WGS sequence"/>
</dbReference>
<dbReference type="InterPro" id="IPR019658">
    <property type="entry name" value="DUF2515"/>
</dbReference>
<reference evidence="1" key="1">
    <citation type="submission" date="2022-09" db="EMBL/GenBank/DDBJ databases">
        <title>Genome analysis and characterization of larvicidal activity of Brevibacillus strains.</title>
        <authorList>
            <person name="Patrusheva E.V."/>
            <person name="Izotova A.O."/>
            <person name="Toshchakov S.V."/>
            <person name="Sineoky S.P."/>
        </authorList>
    </citation>
    <scope>NUCLEOTIDE SEQUENCE</scope>
    <source>
        <strain evidence="1">VKPM_B-13247</strain>
    </source>
</reference>
<protein>
    <submittedName>
        <fullName evidence="1">DUF2515 domain-containing protein</fullName>
    </submittedName>
</protein>
<gene>
    <name evidence="1" type="ORF">O0554_13810</name>
</gene>
<evidence type="ECO:0000313" key="1">
    <source>
        <dbReference type="EMBL" id="MCZ0807972.1"/>
    </source>
</evidence>
<proteinExistence type="predicted"/>
<dbReference type="AlphaFoldDB" id="A0AAP3DHX5"/>
<dbReference type="Pfam" id="PF10720">
    <property type="entry name" value="DUF2515"/>
    <property type="match status" value="1"/>
</dbReference>